<keyword evidence="1" id="KW-0732">Signal</keyword>
<dbReference type="Gene3D" id="2.60.40.1120">
    <property type="entry name" value="Carboxypeptidase-like, regulatory domain"/>
    <property type="match status" value="1"/>
</dbReference>
<gene>
    <name evidence="2" type="ORF">IW19_14875</name>
</gene>
<proteinExistence type="predicted"/>
<evidence type="ECO:0000313" key="2">
    <source>
        <dbReference type="EMBL" id="KFF06709.1"/>
    </source>
</evidence>
<feature type="chain" id="PRO_5001801650" description="Carboxypeptidase regulatory-like domain-containing protein" evidence="1">
    <location>
        <begin position="19"/>
        <end position="164"/>
    </location>
</feature>
<name>A0A085ZQJ5_9FLAO</name>
<dbReference type="Proteomes" id="UP000028715">
    <property type="component" value="Unassembled WGS sequence"/>
</dbReference>
<dbReference type="AlphaFoldDB" id="A0A085ZQJ5"/>
<evidence type="ECO:0008006" key="4">
    <source>
        <dbReference type="Google" id="ProtNLM"/>
    </source>
</evidence>
<evidence type="ECO:0000313" key="3">
    <source>
        <dbReference type="Proteomes" id="UP000028715"/>
    </source>
</evidence>
<protein>
    <recommendedName>
        <fullName evidence="4">Carboxypeptidase regulatory-like domain-containing protein</fullName>
    </recommendedName>
</protein>
<dbReference type="RefSeq" id="WP_035685438.1">
    <property type="nucleotide sequence ID" value="NZ_JPRL01000001.1"/>
</dbReference>
<sequence length="164" mass="18780">MKKIVTIVLCLLSPVLFSQTDPKPVKGFSKEEKRDSIKVIDNKMIGYSNTIFAKVKGRTSDYRGTGVDLNLSLTNLDSKKTTFYETNDEGFFDIDIEKGMYSMTFSKRSYGDFEIEKIDLSECQIQEININLGSRITIVHYTIIEPEVITLTSTKKKKKKKKKK</sequence>
<evidence type="ECO:0000256" key="1">
    <source>
        <dbReference type="SAM" id="SignalP"/>
    </source>
</evidence>
<dbReference type="OrthoDB" id="1377029at2"/>
<organism evidence="2 3">
    <name type="scientific">Flavobacterium reichenbachii</name>
    <dbReference type="NCBI Taxonomy" id="362418"/>
    <lineage>
        <taxon>Bacteria</taxon>
        <taxon>Pseudomonadati</taxon>
        <taxon>Bacteroidota</taxon>
        <taxon>Flavobacteriia</taxon>
        <taxon>Flavobacteriales</taxon>
        <taxon>Flavobacteriaceae</taxon>
        <taxon>Flavobacterium</taxon>
    </lineage>
</organism>
<reference evidence="2 3" key="1">
    <citation type="submission" date="2014-07" db="EMBL/GenBank/DDBJ databases">
        <title>Genome of Flavobacterium reichenbachii LMG 25512.</title>
        <authorList>
            <person name="Stropko S.J."/>
            <person name="Pipes S.E."/>
            <person name="Newman J.D."/>
        </authorList>
    </citation>
    <scope>NUCLEOTIDE SEQUENCE [LARGE SCALE GENOMIC DNA]</scope>
    <source>
        <strain evidence="2 3">LMG 25512</strain>
    </source>
</reference>
<comment type="caution">
    <text evidence="2">The sequence shown here is derived from an EMBL/GenBank/DDBJ whole genome shotgun (WGS) entry which is preliminary data.</text>
</comment>
<dbReference type="EMBL" id="JPRL01000001">
    <property type="protein sequence ID" value="KFF06709.1"/>
    <property type="molecule type" value="Genomic_DNA"/>
</dbReference>
<keyword evidence="3" id="KW-1185">Reference proteome</keyword>
<feature type="signal peptide" evidence="1">
    <location>
        <begin position="1"/>
        <end position="18"/>
    </location>
</feature>
<accession>A0A085ZQJ5</accession>